<evidence type="ECO:0000313" key="1">
    <source>
        <dbReference type="EMBL" id="AHG22158.1"/>
    </source>
</evidence>
<proteinExistence type="predicted"/>
<sequence length="172" mass="19431">MHKLITAMEPQRDDSGYWTHPNYFEPVGGREFAAPGEFEAWQDNNRVIARVLWAECDVTGEQLEALEDSDGDISQWNPTPPDGNGWFIGSIHDTEDGPLCVWLCPVEGEPRALKDHINRCHVAALKTEFLNAHRVCLQAAHAYFCACDIGEDRTFAHEIYQRVRLATFRGGC</sequence>
<dbReference type="RefSeq" id="WP_024910252.1">
    <property type="nucleotide sequence ID" value="NZ_CP007044.2"/>
</dbReference>
<protein>
    <submittedName>
        <fullName evidence="1">Uncharacterized protein</fullName>
    </submittedName>
</protein>
<dbReference type="EMBL" id="CP007044">
    <property type="protein sequence ID" value="AHG22158.1"/>
    <property type="molecule type" value="Genomic_DNA"/>
</dbReference>
<dbReference type="KEGG" id="sfo:Z042_22910"/>
<gene>
    <name evidence="1" type="ORF">Z042_22910</name>
</gene>
<dbReference type="STRING" id="1441930.Z042_22910"/>
<dbReference type="OrthoDB" id="6684064at2"/>
<dbReference type="AlphaFoldDB" id="W0LE78"/>
<dbReference type="Proteomes" id="UP000019030">
    <property type="component" value="Chromosome"/>
</dbReference>
<keyword evidence="2" id="KW-1185">Reference proteome</keyword>
<evidence type="ECO:0000313" key="2">
    <source>
        <dbReference type="Proteomes" id="UP000019030"/>
    </source>
</evidence>
<dbReference type="eggNOG" id="ENOG50339MX">
    <property type="taxonomic scope" value="Bacteria"/>
</dbReference>
<accession>W0LE78</accession>
<reference evidence="1 2" key="2">
    <citation type="submission" date="2015-03" db="EMBL/GenBank/DDBJ databases">
        <authorList>
            <person name="Chan K.-G."/>
        </authorList>
    </citation>
    <scope>NUCLEOTIDE SEQUENCE [LARGE SCALE GENOMIC DNA]</scope>
    <source>
        <strain evidence="1 2">RB-25</strain>
    </source>
</reference>
<reference evidence="1 2" key="1">
    <citation type="submission" date="2014-01" db="EMBL/GenBank/DDBJ databases">
        <title>Isolation of Serratia multitudinisentens RB-25 from Ex-Landfill site.</title>
        <authorList>
            <person name="Robson E.H.J."/>
        </authorList>
    </citation>
    <scope>NUCLEOTIDE SEQUENCE [LARGE SCALE GENOMIC DNA]</scope>
    <source>
        <strain evidence="1 2">RB-25</strain>
    </source>
</reference>
<organism evidence="1 2">
    <name type="scientific">Chania multitudinisentens RB-25</name>
    <dbReference type="NCBI Taxonomy" id="1441930"/>
    <lineage>
        <taxon>Bacteria</taxon>
        <taxon>Pseudomonadati</taxon>
        <taxon>Pseudomonadota</taxon>
        <taxon>Gammaproteobacteria</taxon>
        <taxon>Enterobacterales</taxon>
        <taxon>Yersiniaceae</taxon>
        <taxon>Chania</taxon>
    </lineage>
</organism>
<dbReference type="HOGENOM" id="CLU_1554219_0_0_6"/>
<name>W0LE78_9GAMM</name>